<dbReference type="CDD" id="cd06261">
    <property type="entry name" value="TM_PBP2"/>
    <property type="match status" value="1"/>
</dbReference>
<feature type="transmembrane region" description="Helical" evidence="7">
    <location>
        <begin position="14"/>
        <end position="31"/>
    </location>
</feature>
<keyword evidence="4 7" id="KW-0812">Transmembrane</keyword>
<evidence type="ECO:0000256" key="1">
    <source>
        <dbReference type="ARBA" id="ARBA00004651"/>
    </source>
</evidence>
<dbReference type="Proteomes" id="UP000705867">
    <property type="component" value="Unassembled WGS sequence"/>
</dbReference>
<comment type="subcellular location">
    <subcellularLocation>
        <location evidence="1 7">Cell membrane</location>
        <topology evidence="1 7">Multi-pass membrane protein</topology>
    </subcellularLocation>
</comment>
<accession>A0A953J9F8</accession>
<reference evidence="9" key="1">
    <citation type="journal article" date="2021" name="bioRxiv">
        <title>Unraveling nitrogen, sulfur and carbon metabolic pathways and microbial community transcriptional responses to substrate deprivation and toxicity stresses in a bioreactor mimicking anoxic brackish coastal sediment conditions.</title>
        <authorList>
            <person name="Martins P.D."/>
            <person name="Echeveste M.J."/>
            <person name="Arshad A."/>
            <person name="Kurth J."/>
            <person name="Ouboter H."/>
            <person name="Jetten M.S.M."/>
            <person name="Welte C.U."/>
        </authorList>
    </citation>
    <scope>NUCLEOTIDE SEQUENCE</scope>
    <source>
        <strain evidence="9">MAG_39</strain>
    </source>
</reference>
<dbReference type="PANTHER" id="PTHR30151:SF0">
    <property type="entry name" value="ABC TRANSPORTER PERMEASE PROTEIN MJ0413-RELATED"/>
    <property type="match status" value="1"/>
</dbReference>
<evidence type="ECO:0000256" key="2">
    <source>
        <dbReference type="ARBA" id="ARBA00022448"/>
    </source>
</evidence>
<evidence type="ECO:0000256" key="4">
    <source>
        <dbReference type="ARBA" id="ARBA00022692"/>
    </source>
</evidence>
<dbReference type="Gene3D" id="1.10.3720.10">
    <property type="entry name" value="MetI-like"/>
    <property type="match status" value="1"/>
</dbReference>
<evidence type="ECO:0000256" key="7">
    <source>
        <dbReference type="RuleBase" id="RU363032"/>
    </source>
</evidence>
<dbReference type="EMBL" id="JAIOIV010000017">
    <property type="protein sequence ID" value="MBZ0154985.1"/>
    <property type="molecule type" value="Genomic_DNA"/>
</dbReference>
<dbReference type="AlphaFoldDB" id="A0A953J9F8"/>
<keyword evidence="2 7" id="KW-0813">Transport</keyword>
<dbReference type="PANTHER" id="PTHR30151">
    <property type="entry name" value="ALKANE SULFONATE ABC TRANSPORTER-RELATED, MEMBRANE SUBUNIT"/>
    <property type="match status" value="1"/>
</dbReference>
<protein>
    <submittedName>
        <fullName evidence="9">ABC transporter permease</fullName>
    </submittedName>
</protein>
<keyword evidence="3" id="KW-1003">Cell membrane</keyword>
<dbReference type="PROSITE" id="PS50928">
    <property type="entry name" value="ABC_TM1"/>
    <property type="match status" value="1"/>
</dbReference>
<proteinExistence type="inferred from homology"/>
<evidence type="ECO:0000256" key="3">
    <source>
        <dbReference type="ARBA" id="ARBA00022475"/>
    </source>
</evidence>
<keyword evidence="5 7" id="KW-1133">Transmembrane helix</keyword>
<evidence type="ECO:0000313" key="9">
    <source>
        <dbReference type="EMBL" id="MBZ0154985.1"/>
    </source>
</evidence>
<comment type="similarity">
    <text evidence="7">Belongs to the binding-protein-dependent transport system permease family.</text>
</comment>
<keyword evidence="6 7" id="KW-0472">Membrane</keyword>
<dbReference type="Pfam" id="PF00528">
    <property type="entry name" value="BPD_transp_1"/>
    <property type="match status" value="1"/>
</dbReference>
<evidence type="ECO:0000256" key="6">
    <source>
        <dbReference type="ARBA" id="ARBA00023136"/>
    </source>
</evidence>
<evidence type="ECO:0000256" key="5">
    <source>
        <dbReference type="ARBA" id="ARBA00022989"/>
    </source>
</evidence>
<feature type="transmembrane region" description="Helical" evidence="7">
    <location>
        <begin position="81"/>
        <end position="100"/>
    </location>
</feature>
<dbReference type="InterPro" id="IPR000515">
    <property type="entry name" value="MetI-like"/>
</dbReference>
<feature type="transmembrane region" description="Helical" evidence="7">
    <location>
        <begin position="179"/>
        <end position="198"/>
    </location>
</feature>
<gene>
    <name evidence="9" type="ORF">K8I29_02070</name>
</gene>
<dbReference type="GO" id="GO:0005886">
    <property type="term" value="C:plasma membrane"/>
    <property type="evidence" value="ECO:0007669"/>
    <property type="project" value="UniProtKB-SubCell"/>
</dbReference>
<feature type="domain" description="ABC transmembrane type-1" evidence="8">
    <location>
        <begin position="73"/>
        <end position="257"/>
    </location>
</feature>
<comment type="caution">
    <text evidence="9">The sequence shown here is derived from an EMBL/GenBank/DDBJ whole genome shotgun (WGS) entry which is preliminary data.</text>
</comment>
<dbReference type="GO" id="GO:0055085">
    <property type="term" value="P:transmembrane transport"/>
    <property type="evidence" value="ECO:0007669"/>
    <property type="project" value="InterPro"/>
</dbReference>
<evidence type="ECO:0000313" key="10">
    <source>
        <dbReference type="Proteomes" id="UP000705867"/>
    </source>
</evidence>
<reference evidence="9" key="2">
    <citation type="submission" date="2021-08" db="EMBL/GenBank/DDBJ databases">
        <authorList>
            <person name="Dalcin Martins P."/>
        </authorList>
    </citation>
    <scope>NUCLEOTIDE SEQUENCE</scope>
    <source>
        <strain evidence="9">MAG_39</strain>
    </source>
</reference>
<name>A0A953J9F8_9BACT</name>
<evidence type="ECO:0000259" key="8">
    <source>
        <dbReference type="PROSITE" id="PS50928"/>
    </source>
</evidence>
<feature type="transmembrane region" description="Helical" evidence="7">
    <location>
        <begin position="235"/>
        <end position="257"/>
    </location>
</feature>
<sequence length="270" mass="30275">MIHQPRTKILSPQLFRAVAGALIFLSLWYLLTEILKLPRFKLIPDPVSVIKEWVSFEPMSGRSLFTREYYIDIAYSVGRTMAAFTLATVLGVTLGLLMGWNRILYDFTFPLVEILRPMPPLSWIPLAVLILPGVEFAVVYVTFIAAFFATVLNTLLGVFSIDRNYFLAARCLGSKPKDIFLNVVVPGSLPFIFTGLQISMGISWMSLVAGEIISGQRGLGYAIYEGYFLYQFPQVISYMFTLGILGYISSAAIRAVGRKLMAWEARRRGA</sequence>
<feature type="transmembrane region" description="Helical" evidence="7">
    <location>
        <begin position="126"/>
        <end position="159"/>
    </location>
</feature>
<dbReference type="InterPro" id="IPR035906">
    <property type="entry name" value="MetI-like_sf"/>
</dbReference>
<organism evidence="9 10">
    <name type="scientific">Candidatus Nitrobium versatile</name>
    <dbReference type="NCBI Taxonomy" id="2884831"/>
    <lineage>
        <taxon>Bacteria</taxon>
        <taxon>Pseudomonadati</taxon>
        <taxon>Nitrospirota</taxon>
        <taxon>Nitrospiria</taxon>
        <taxon>Nitrospirales</taxon>
        <taxon>Nitrospiraceae</taxon>
        <taxon>Candidatus Nitrobium</taxon>
    </lineage>
</organism>
<dbReference type="SUPFAM" id="SSF161098">
    <property type="entry name" value="MetI-like"/>
    <property type="match status" value="1"/>
</dbReference>